<evidence type="ECO:0000313" key="6">
    <source>
        <dbReference type="EMBL" id="OMO99935.1"/>
    </source>
</evidence>
<name>A0A1R3JYP8_9ROSI</name>
<keyword evidence="7" id="KW-1185">Reference proteome</keyword>
<organism evidence="6 7">
    <name type="scientific">Corchorus olitorius</name>
    <dbReference type="NCBI Taxonomy" id="93759"/>
    <lineage>
        <taxon>Eukaryota</taxon>
        <taxon>Viridiplantae</taxon>
        <taxon>Streptophyta</taxon>
        <taxon>Embryophyta</taxon>
        <taxon>Tracheophyta</taxon>
        <taxon>Spermatophyta</taxon>
        <taxon>Magnoliopsida</taxon>
        <taxon>eudicotyledons</taxon>
        <taxon>Gunneridae</taxon>
        <taxon>Pentapetalae</taxon>
        <taxon>rosids</taxon>
        <taxon>malvids</taxon>
        <taxon>Malvales</taxon>
        <taxon>Malvaceae</taxon>
        <taxon>Grewioideae</taxon>
        <taxon>Apeibeae</taxon>
        <taxon>Corchorus</taxon>
    </lineage>
</organism>
<reference evidence="7" key="1">
    <citation type="submission" date="2013-09" db="EMBL/GenBank/DDBJ databases">
        <title>Corchorus olitorius genome sequencing.</title>
        <authorList>
            <person name="Alam M."/>
            <person name="Haque M.S."/>
            <person name="Islam M.S."/>
            <person name="Emdad E.M."/>
            <person name="Islam M.M."/>
            <person name="Ahmed B."/>
            <person name="Halim A."/>
            <person name="Hossen Q.M.M."/>
            <person name="Hossain M.Z."/>
            <person name="Ahmed R."/>
            <person name="Khan M.M."/>
            <person name="Islam R."/>
            <person name="Rashid M.M."/>
            <person name="Khan S.A."/>
            <person name="Rahman M.S."/>
            <person name="Alam M."/>
            <person name="Yahiya A.S."/>
            <person name="Khan M.S."/>
            <person name="Azam M.S."/>
            <person name="Haque T."/>
            <person name="Lashkar M.Z.H."/>
            <person name="Akhand A.I."/>
            <person name="Morshed G."/>
            <person name="Roy S."/>
            <person name="Uddin K.S."/>
            <person name="Rabeya T."/>
            <person name="Hossain A.S."/>
            <person name="Chowdhury A."/>
            <person name="Snigdha A.R."/>
            <person name="Mortoza M.S."/>
            <person name="Matin S.A."/>
            <person name="Hoque S.M.E."/>
            <person name="Islam M.K."/>
            <person name="Roy D.K."/>
            <person name="Haider R."/>
            <person name="Moosa M.M."/>
            <person name="Elias S.M."/>
            <person name="Hasan A.M."/>
            <person name="Jahan S."/>
            <person name="Shafiuddin M."/>
            <person name="Mahmood N."/>
            <person name="Shommy N.S."/>
        </authorList>
    </citation>
    <scope>NUCLEOTIDE SEQUENCE [LARGE SCALE GENOMIC DNA]</scope>
    <source>
        <strain evidence="7">cv. O-4</strain>
    </source>
</reference>
<evidence type="ECO:0000256" key="1">
    <source>
        <dbReference type="ARBA" id="ARBA00008936"/>
    </source>
</evidence>
<evidence type="ECO:0000256" key="3">
    <source>
        <dbReference type="ARBA" id="ARBA00022741"/>
    </source>
</evidence>
<gene>
    <name evidence="6" type="ORF">COLO4_13012</name>
</gene>
<keyword evidence="3" id="KW-0547">Nucleotide-binding</keyword>
<keyword evidence="5" id="KW-0406">Ion transport</keyword>
<dbReference type="EMBL" id="AWUE01015021">
    <property type="protein sequence ID" value="OMO99935.1"/>
    <property type="molecule type" value="Genomic_DNA"/>
</dbReference>
<dbReference type="STRING" id="93759.A0A1R3JYP8"/>
<evidence type="ECO:0000256" key="5">
    <source>
        <dbReference type="ARBA" id="ARBA00023065"/>
    </source>
</evidence>
<proteinExistence type="inferred from homology"/>
<evidence type="ECO:0000313" key="7">
    <source>
        <dbReference type="Proteomes" id="UP000187203"/>
    </source>
</evidence>
<dbReference type="Proteomes" id="UP000187203">
    <property type="component" value="Unassembled WGS sequence"/>
</dbReference>
<comment type="similarity">
    <text evidence="1">Belongs to the ATPase alpha/beta chains family.</text>
</comment>
<dbReference type="SUPFAM" id="SSF47917">
    <property type="entry name" value="C-terminal domain of alpha and beta subunits of F1 ATP synthase"/>
    <property type="match status" value="1"/>
</dbReference>
<evidence type="ECO:0000256" key="4">
    <source>
        <dbReference type="ARBA" id="ARBA00022840"/>
    </source>
</evidence>
<dbReference type="Gene3D" id="1.10.1140.10">
    <property type="entry name" value="Bovine Mitochondrial F1-atpase, Atp Synthase Beta Chain, Chain D, domain 3"/>
    <property type="match status" value="1"/>
</dbReference>
<comment type="caution">
    <text evidence="6">The sequence shown here is derived from an EMBL/GenBank/DDBJ whole genome shotgun (WGS) entry which is preliminary data.</text>
</comment>
<protein>
    <submittedName>
        <fullName evidence="6">Uncharacterized protein</fullName>
    </submittedName>
</protein>
<accession>A0A1R3JYP8</accession>
<keyword evidence="2" id="KW-0813">Transport</keyword>
<dbReference type="GO" id="GO:0006811">
    <property type="term" value="P:monoatomic ion transport"/>
    <property type="evidence" value="ECO:0007669"/>
    <property type="project" value="UniProtKB-KW"/>
</dbReference>
<dbReference type="InterPro" id="IPR024034">
    <property type="entry name" value="ATPase_F1/V1_b/a_C"/>
</dbReference>
<dbReference type="AlphaFoldDB" id="A0A1R3JYP8"/>
<sequence>MGGNDELAIAVAFSKPKSRLVEPSNAVDAKLMVEEKSTQMGVLDGKYDDLPEQSFYVVGGIEEVIAKADKIAKESVA</sequence>
<evidence type="ECO:0000256" key="2">
    <source>
        <dbReference type="ARBA" id="ARBA00022448"/>
    </source>
</evidence>
<keyword evidence="4" id="KW-0067">ATP-binding</keyword>